<name>A0A9E7FFF1_9LILI</name>
<dbReference type="InterPro" id="IPR050295">
    <property type="entry name" value="Plant_2OG-oxidoreductases"/>
</dbReference>
<feature type="domain" description="Non-haem dioxygenase N-terminal" evidence="4">
    <location>
        <begin position="6"/>
        <end position="97"/>
    </location>
</feature>
<organism evidence="5 6">
    <name type="scientific">Musa troglodytarum</name>
    <name type="common">fe'i banana</name>
    <dbReference type="NCBI Taxonomy" id="320322"/>
    <lineage>
        <taxon>Eukaryota</taxon>
        <taxon>Viridiplantae</taxon>
        <taxon>Streptophyta</taxon>
        <taxon>Embryophyta</taxon>
        <taxon>Tracheophyta</taxon>
        <taxon>Spermatophyta</taxon>
        <taxon>Magnoliopsida</taxon>
        <taxon>Liliopsida</taxon>
        <taxon>Zingiberales</taxon>
        <taxon>Musaceae</taxon>
        <taxon>Musa</taxon>
    </lineage>
</organism>
<proteinExistence type="predicted"/>
<accession>A0A9E7FFF1</accession>
<dbReference type="EMBL" id="CP097505">
    <property type="protein sequence ID" value="URD92958.1"/>
    <property type="molecule type" value="Genomic_DNA"/>
</dbReference>
<evidence type="ECO:0000313" key="6">
    <source>
        <dbReference type="Proteomes" id="UP001055439"/>
    </source>
</evidence>
<dbReference type="GO" id="GO:0046872">
    <property type="term" value="F:metal ion binding"/>
    <property type="evidence" value="ECO:0007669"/>
    <property type="project" value="UniProtKB-KW"/>
</dbReference>
<dbReference type="OrthoDB" id="1413173at2759"/>
<dbReference type="InterPro" id="IPR027443">
    <property type="entry name" value="IPNS-like_sf"/>
</dbReference>
<evidence type="ECO:0000259" key="4">
    <source>
        <dbReference type="Pfam" id="PF14226"/>
    </source>
</evidence>
<reference evidence="5" key="1">
    <citation type="submission" date="2022-05" db="EMBL/GenBank/DDBJ databases">
        <title>The Musa troglodytarum L. genome provides insights into the mechanism of non-climacteric behaviour and enrichment of carotenoids.</title>
        <authorList>
            <person name="Wang J."/>
        </authorList>
    </citation>
    <scope>NUCLEOTIDE SEQUENCE</scope>
    <source>
        <tissue evidence="5">Leaf</tissue>
    </source>
</reference>
<keyword evidence="3" id="KW-0408">Iron</keyword>
<dbReference type="Pfam" id="PF14226">
    <property type="entry name" value="DIOX_N"/>
    <property type="match status" value="1"/>
</dbReference>
<keyword evidence="6" id="KW-1185">Reference proteome</keyword>
<dbReference type="InterPro" id="IPR026992">
    <property type="entry name" value="DIOX_N"/>
</dbReference>
<dbReference type="Proteomes" id="UP001055439">
    <property type="component" value="Chromosome 3"/>
</dbReference>
<protein>
    <submittedName>
        <fullName evidence="5">1-aminocyclopropane-1-carboxylate oxidase</fullName>
    </submittedName>
</protein>
<dbReference type="GO" id="GO:0016491">
    <property type="term" value="F:oxidoreductase activity"/>
    <property type="evidence" value="ECO:0007669"/>
    <property type="project" value="UniProtKB-KW"/>
</dbReference>
<dbReference type="Gene3D" id="2.60.120.330">
    <property type="entry name" value="B-lactam Antibiotic, Isopenicillin N Synthase, Chain"/>
    <property type="match status" value="1"/>
</dbReference>
<evidence type="ECO:0000256" key="3">
    <source>
        <dbReference type="ARBA" id="ARBA00023004"/>
    </source>
</evidence>
<keyword evidence="2" id="KW-0560">Oxidoreductase</keyword>
<dbReference type="SUPFAM" id="SSF51197">
    <property type="entry name" value="Clavaminate synthase-like"/>
    <property type="match status" value="1"/>
</dbReference>
<keyword evidence="1" id="KW-0479">Metal-binding</keyword>
<dbReference type="PANTHER" id="PTHR47991">
    <property type="entry name" value="OXOGLUTARATE/IRON-DEPENDENT DIOXYGENASE"/>
    <property type="match status" value="1"/>
</dbReference>
<evidence type="ECO:0000313" key="5">
    <source>
        <dbReference type="EMBL" id="URD92958.1"/>
    </source>
</evidence>
<sequence>MECSFPVINMEKLQGGERDKGMELLRDACENWGFFELLNHGISPELMDEVERLTKEHYRKCREQKFKEFASKALENGSKSEVTDMDWESTFFLRHLPVSNMSELPDMGDDYRI</sequence>
<dbReference type="AlphaFoldDB" id="A0A9E7FFF1"/>
<gene>
    <name evidence="5" type="ORF">MUK42_32543</name>
</gene>
<evidence type="ECO:0000256" key="1">
    <source>
        <dbReference type="ARBA" id="ARBA00022723"/>
    </source>
</evidence>
<evidence type="ECO:0000256" key="2">
    <source>
        <dbReference type="ARBA" id="ARBA00023002"/>
    </source>
</evidence>